<dbReference type="GO" id="GO:0006307">
    <property type="term" value="P:DNA alkylation repair"/>
    <property type="evidence" value="ECO:0007669"/>
    <property type="project" value="InterPro"/>
</dbReference>
<dbReference type="InterPro" id="IPR005123">
    <property type="entry name" value="Oxoglu/Fe-dep_dioxygenase_dom"/>
</dbReference>
<keyword evidence="5" id="KW-1185">Reference proteome</keyword>
<comment type="caution">
    <text evidence="4">The sequence shown here is derived from an EMBL/GenBank/DDBJ whole genome shotgun (WGS) entry which is preliminary data.</text>
</comment>
<organism evidence="4 5">
    <name type="scientific">Symbiodinium pilosum</name>
    <name type="common">Dinoflagellate</name>
    <dbReference type="NCBI Taxonomy" id="2952"/>
    <lineage>
        <taxon>Eukaryota</taxon>
        <taxon>Sar</taxon>
        <taxon>Alveolata</taxon>
        <taxon>Dinophyceae</taxon>
        <taxon>Suessiales</taxon>
        <taxon>Symbiodiniaceae</taxon>
        <taxon>Symbiodinium</taxon>
    </lineage>
</organism>
<dbReference type="Pfam" id="PF13532">
    <property type="entry name" value="2OG-FeII_Oxy_2"/>
    <property type="match status" value="1"/>
</dbReference>
<reference evidence="4" key="1">
    <citation type="submission" date="2021-02" db="EMBL/GenBank/DDBJ databases">
        <authorList>
            <person name="Dougan E. K."/>
            <person name="Rhodes N."/>
            <person name="Thang M."/>
            <person name="Chan C."/>
        </authorList>
    </citation>
    <scope>NUCLEOTIDE SEQUENCE</scope>
</reference>
<name>A0A812QWB6_SYMPI</name>
<dbReference type="InterPro" id="IPR002110">
    <property type="entry name" value="Ankyrin_rpt"/>
</dbReference>
<gene>
    <name evidence="4" type="primary">ALKBH3</name>
    <name evidence="4" type="ORF">SPIL2461_LOCUS10056</name>
</gene>
<keyword evidence="1" id="KW-0040">ANK repeat</keyword>
<dbReference type="Gene3D" id="2.60.120.590">
    <property type="entry name" value="Alpha-ketoglutarate-dependent dioxygenase AlkB-like"/>
    <property type="match status" value="1"/>
</dbReference>
<dbReference type="InterPro" id="IPR037151">
    <property type="entry name" value="AlkB-like_sf"/>
</dbReference>
<evidence type="ECO:0000259" key="3">
    <source>
        <dbReference type="PROSITE" id="PS51471"/>
    </source>
</evidence>
<protein>
    <submittedName>
        <fullName evidence="4">ALKBH3 protein</fullName>
    </submittedName>
</protein>
<dbReference type="PROSITE" id="PS50088">
    <property type="entry name" value="ANK_REPEAT"/>
    <property type="match status" value="1"/>
</dbReference>
<dbReference type="EMBL" id="CAJNIZ010018236">
    <property type="protein sequence ID" value="CAE7407662.1"/>
    <property type="molecule type" value="Genomic_DNA"/>
</dbReference>
<dbReference type="SUPFAM" id="SSF51197">
    <property type="entry name" value="Clavaminate synthase-like"/>
    <property type="match status" value="1"/>
</dbReference>
<evidence type="ECO:0000256" key="2">
    <source>
        <dbReference type="SAM" id="MobiDB-lite"/>
    </source>
</evidence>
<dbReference type="PANTHER" id="PTHR31212:SF4">
    <property type="entry name" value="ALPHA-KETOGLUTARATE-DEPENDENT DIOXYGENASE ALKB HOMOLOG 3"/>
    <property type="match status" value="1"/>
</dbReference>
<dbReference type="PROSITE" id="PS50297">
    <property type="entry name" value="ANK_REP_REGION"/>
    <property type="match status" value="1"/>
</dbReference>
<dbReference type="AlphaFoldDB" id="A0A812QWB6"/>
<evidence type="ECO:0000313" key="5">
    <source>
        <dbReference type="Proteomes" id="UP000649617"/>
    </source>
</evidence>
<evidence type="ECO:0000313" key="4">
    <source>
        <dbReference type="EMBL" id="CAE7407662.1"/>
    </source>
</evidence>
<dbReference type="SUPFAM" id="SSF51182">
    <property type="entry name" value="RmlC-like cupins"/>
    <property type="match status" value="1"/>
</dbReference>
<dbReference type="OrthoDB" id="412634at2759"/>
<feature type="domain" description="Fe2OG dioxygenase" evidence="3">
    <location>
        <begin position="330"/>
        <end position="430"/>
    </location>
</feature>
<proteinExistence type="predicted"/>
<dbReference type="InterPro" id="IPR011051">
    <property type="entry name" value="RmlC_Cupin_sf"/>
</dbReference>
<feature type="compositionally biased region" description="Basic residues" evidence="2">
    <location>
        <begin position="126"/>
        <end position="138"/>
    </location>
</feature>
<dbReference type="InterPro" id="IPR027450">
    <property type="entry name" value="AlkB-like"/>
</dbReference>
<accession>A0A812QWB6</accession>
<sequence>MAAPVENWYPQQSAVTFQPDWQHRQFDAQFLGRPQAVVPQAQCQLQYHACTVQPIAFHPMTMEFLHPLQALALQQPYGFVNDMSGMQQQLLLPRPAPAPIQLQEALDDGETSSSDGAGDVPPDGPRRRRRRRGKRKRGPSLAMTAQAQAVEEDFRKQRAFQVRIYVVEEGCSGGDLLALAQRFNSLSIIGHFLRPRRRYRSALSGEEASSGRFLCTAEVGPAPRPELAGLDGGSVYMCWNFKVLHDVHRLLAIQAAALEVQLHHAAIDFAMRKDQELCEALLPRSASWLTLPGCQCEYEYAGLRFPAMTMPEWFLEITDEVARACGLQERPNSCNANLYKSGVDNVSWHCDDEPLFDATGRDALIVSLSLGATRSFCLRPKDDPFQETLLHLEDGDLCTMEGLCQKHYRHRVPPEEDVSALLVHKLFIHALKAYNLFRLLGVWALDTAEAFEQLNFKAAQMMFLFFSTAIVSTAASLAIAAAPVLVPHPVEDSEDLLWSLVEWLAEDGFWTNMHAPPGRAFAVEGMNRLGAVQEWLPKLYATLGIVGSVDLYCSRVGRRPVNSYCWHADTVDALIYVLNGTKRVRVAGHFPGSRVTLDKVISAGSVVYVPGGRFHSLRSMPMDVDASKAELVVALSIGLPNPNEDLLEARIDLMRKAFENQNLQWNDVVGHVAALPEDFPKKPEVVFAEKDDLDSHGFSALHRRTLQGDARRLAVLLHSGAEVNLRSLPSAQRPALTALGLAACCVAEEPALLLTGKLLDTWPQKSIPARS</sequence>
<dbReference type="GO" id="GO:0051213">
    <property type="term" value="F:dioxygenase activity"/>
    <property type="evidence" value="ECO:0007669"/>
    <property type="project" value="InterPro"/>
</dbReference>
<feature type="repeat" description="ANK" evidence="1">
    <location>
        <begin position="696"/>
        <end position="728"/>
    </location>
</feature>
<evidence type="ECO:0000256" key="1">
    <source>
        <dbReference type="PROSITE-ProRule" id="PRU00023"/>
    </source>
</evidence>
<dbReference type="Proteomes" id="UP000649617">
    <property type="component" value="Unassembled WGS sequence"/>
</dbReference>
<dbReference type="PROSITE" id="PS51471">
    <property type="entry name" value="FE2OG_OXY"/>
    <property type="match status" value="1"/>
</dbReference>
<dbReference type="PANTHER" id="PTHR31212">
    <property type="entry name" value="ALPHA-KETOGLUTARATE-DEPENDENT DIOXYGENASE ALKB HOMOLOG 3"/>
    <property type="match status" value="1"/>
</dbReference>
<dbReference type="InterPro" id="IPR032854">
    <property type="entry name" value="ALKBH3"/>
</dbReference>
<feature type="region of interest" description="Disordered" evidence="2">
    <location>
        <begin position="106"/>
        <end position="144"/>
    </location>
</feature>